<keyword evidence="3" id="KW-1185">Reference proteome</keyword>
<reference evidence="2 3" key="2">
    <citation type="journal article" date="2012" name="Proc. Natl. Acad. Sci. U.S.A.">
        <title>Antigenic diversity is generated by distinct evolutionary mechanisms in African trypanosome species.</title>
        <authorList>
            <person name="Jackson A.P."/>
            <person name="Berry A."/>
            <person name="Aslett M."/>
            <person name="Allison H.C."/>
            <person name="Burton P."/>
            <person name="Vavrova-Anderson J."/>
            <person name="Brown R."/>
            <person name="Browne H."/>
            <person name="Corton N."/>
            <person name="Hauser H."/>
            <person name="Gamble J."/>
            <person name="Gilderthorp R."/>
            <person name="Marcello L."/>
            <person name="McQuillan J."/>
            <person name="Otto T.D."/>
            <person name="Quail M.A."/>
            <person name="Sanders M.J."/>
            <person name="van Tonder A."/>
            <person name="Ginger M.L."/>
            <person name="Field M.C."/>
            <person name="Barry J.D."/>
            <person name="Hertz-Fowler C."/>
            <person name="Berriman M."/>
        </authorList>
    </citation>
    <scope>NUCLEOTIDE SEQUENCE [LARGE SCALE GENOMIC DNA]</scope>
    <source>
        <strain evidence="2 3">IL3000</strain>
    </source>
</reference>
<comment type="caution">
    <text evidence="2">The sequence shown here is derived from an EMBL/GenBank/DDBJ whole genome shotgun (WGS) entry which is preliminary data.</text>
</comment>
<organism evidence="2 3">
    <name type="scientific">Trypanosoma congolense (strain IL3000)</name>
    <dbReference type="NCBI Taxonomy" id="1068625"/>
    <lineage>
        <taxon>Eukaryota</taxon>
        <taxon>Discoba</taxon>
        <taxon>Euglenozoa</taxon>
        <taxon>Kinetoplastea</taxon>
        <taxon>Metakinetoplastina</taxon>
        <taxon>Trypanosomatida</taxon>
        <taxon>Trypanosomatidae</taxon>
        <taxon>Trypanosoma</taxon>
        <taxon>Nannomonas</taxon>
    </lineage>
</organism>
<reference evidence="3" key="1">
    <citation type="submission" date="2011-07" db="EMBL/GenBank/DDBJ databases">
        <title>Divergent evolution of antigenic variation in African trypanosomes.</title>
        <authorList>
            <person name="Jackson A.P."/>
            <person name="Berry A."/>
            <person name="Allison H.C."/>
            <person name="Burton P."/>
            <person name="Anderson J."/>
            <person name="Aslett M."/>
            <person name="Brown R."/>
            <person name="Corton N."/>
            <person name="Harris D."/>
            <person name="Hauser H."/>
            <person name="Gamble J."/>
            <person name="Gilderthorp R."/>
            <person name="McQuillan J."/>
            <person name="Quail M.A."/>
            <person name="Sanders M."/>
            <person name="Van Tonder A."/>
            <person name="Ginger M.L."/>
            <person name="Donelson J.E."/>
            <person name="Field M.C."/>
            <person name="Barry J.D."/>
            <person name="Berriman M."/>
            <person name="Hertz-Fowler C."/>
        </authorList>
    </citation>
    <scope>NUCLEOTIDE SEQUENCE [LARGE SCALE GENOMIC DNA]</scope>
    <source>
        <strain evidence="3">IL3000</strain>
    </source>
</reference>
<name>F9W778_TRYCI</name>
<gene>
    <name evidence="2" type="ORF">TCIL3000_0_38590</name>
</gene>
<proteinExistence type="predicted"/>
<dbReference type="VEuPathDB" id="TriTrypDB:TcIL3000_0_38590"/>
<sequence length="184" mass="20280">MNIGTGYHRVPPLTQPLVVGEPQKLRKSRGEKKKKGLSLTHTHDVKGRRANERVGAEKLMGAREELMKQLSNTLSEIGRCSSSNGVAVEARLLGAVADYIESGAEAESTLRSLRDALLRMGDGSAEQAAVRVKKEDDDITKDEKKEEGDTRQICSTPVMMTRKEMGMQRAQQLLSDTLLARYGQ</sequence>
<protein>
    <submittedName>
        <fullName evidence="2">WGS project CAEQ00000000 data, annotated contig 1577</fullName>
    </submittedName>
</protein>
<dbReference type="Proteomes" id="UP000000702">
    <property type="component" value="Unassembled WGS sequence"/>
</dbReference>
<evidence type="ECO:0000256" key="1">
    <source>
        <dbReference type="SAM" id="MobiDB-lite"/>
    </source>
</evidence>
<dbReference type="EMBL" id="CAEQ01000993">
    <property type="protein sequence ID" value="CCD13043.1"/>
    <property type="molecule type" value="Genomic_DNA"/>
</dbReference>
<accession>F9W778</accession>
<feature type="region of interest" description="Disordered" evidence="1">
    <location>
        <begin position="1"/>
        <end position="49"/>
    </location>
</feature>
<evidence type="ECO:0000313" key="2">
    <source>
        <dbReference type="EMBL" id="CCD13043.1"/>
    </source>
</evidence>
<evidence type="ECO:0000313" key="3">
    <source>
        <dbReference type="Proteomes" id="UP000000702"/>
    </source>
</evidence>
<dbReference type="AlphaFoldDB" id="F9W778"/>
<feature type="compositionally biased region" description="Basic residues" evidence="1">
    <location>
        <begin position="25"/>
        <end position="36"/>
    </location>
</feature>